<accession>A0ABU7C5X3</accession>
<evidence type="ECO:0000313" key="2">
    <source>
        <dbReference type="Proteomes" id="UP001345963"/>
    </source>
</evidence>
<sequence length="109" mass="12069">MGFLHRGREEKQSQAIGSVISSEYCCEEQTGCDWQAPQLQLVELIRRCLRGAGIPERDGRLFAHIAWILFPQSVLGFYLGGWCSSVSRTSKKILPWTAASSLLTAPPSS</sequence>
<comment type="caution">
    <text evidence="1">The sequence shown here is derived from an EMBL/GenBank/DDBJ whole genome shotgun (WGS) entry which is preliminary data.</text>
</comment>
<dbReference type="Proteomes" id="UP001345963">
    <property type="component" value="Unassembled WGS sequence"/>
</dbReference>
<gene>
    <name evidence="1" type="ORF">ATANTOWER_002967</name>
</gene>
<name>A0ABU7C5X3_9TELE</name>
<proteinExistence type="predicted"/>
<protein>
    <submittedName>
        <fullName evidence="1">Uncharacterized protein</fullName>
    </submittedName>
</protein>
<organism evidence="1 2">
    <name type="scientific">Ataeniobius toweri</name>
    <dbReference type="NCBI Taxonomy" id="208326"/>
    <lineage>
        <taxon>Eukaryota</taxon>
        <taxon>Metazoa</taxon>
        <taxon>Chordata</taxon>
        <taxon>Craniata</taxon>
        <taxon>Vertebrata</taxon>
        <taxon>Euteleostomi</taxon>
        <taxon>Actinopterygii</taxon>
        <taxon>Neopterygii</taxon>
        <taxon>Teleostei</taxon>
        <taxon>Neoteleostei</taxon>
        <taxon>Acanthomorphata</taxon>
        <taxon>Ovalentaria</taxon>
        <taxon>Atherinomorphae</taxon>
        <taxon>Cyprinodontiformes</taxon>
        <taxon>Goodeidae</taxon>
        <taxon>Ataeniobius</taxon>
    </lineage>
</organism>
<keyword evidence="2" id="KW-1185">Reference proteome</keyword>
<dbReference type="EMBL" id="JAHUTI010079986">
    <property type="protein sequence ID" value="MED6258101.1"/>
    <property type="molecule type" value="Genomic_DNA"/>
</dbReference>
<evidence type="ECO:0000313" key="1">
    <source>
        <dbReference type="EMBL" id="MED6258101.1"/>
    </source>
</evidence>
<reference evidence="1 2" key="1">
    <citation type="submission" date="2021-07" db="EMBL/GenBank/DDBJ databases">
        <authorList>
            <person name="Palmer J.M."/>
        </authorList>
    </citation>
    <scope>NUCLEOTIDE SEQUENCE [LARGE SCALE GENOMIC DNA]</scope>
    <source>
        <strain evidence="1 2">AT_MEX2019</strain>
        <tissue evidence="1">Muscle</tissue>
    </source>
</reference>